<organism evidence="2 3">
    <name type="scientific">Scytalidium lignicola</name>
    <name type="common">Hyphomycete</name>
    <dbReference type="NCBI Taxonomy" id="5539"/>
    <lineage>
        <taxon>Eukaryota</taxon>
        <taxon>Fungi</taxon>
        <taxon>Dikarya</taxon>
        <taxon>Ascomycota</taxon>
        <taxon>Pezizomycotina</taxon>
        <taxon>Leotiomycetes</taxon>
        <taxon>Leotiomycetes incertae sedis</taxon>
        <taxon>Scytalidium</taxon>
    </lineage>
</organism>
<reference evidence="2 3" key="1">
    <citation type="submission" date="2018-05" db="EMBL/GenBank/DDBJ databases">
        <title>Draft genome sequence of Scytalidium lignicola DSM 105466, a ubiquitous saprotrophic fungus.</title>
        <authorList>
            <person name="Buettner E."/>
            <person name="Gebauer A.M."/>
            <person name="Hofrichter M."/>
            <person name="Liers C."/>
            <person name="Kellner H."/>
        </authorList>
    </citation>
    <scope>NUCLEOTIDE SEQUENCE [LARGE SCALE GENOMIC DNA]</scope>
    <source>
        <strain evidence="2 3">DSM 105466</strain>
    </source>
</reference>
<protein>
    <recommendedName>
        <fullName evidence="1">Transposase Tc1-like domain-containing protein</fullName>
    </recommendedName>
</protein>
<dbReference type="Pfam" id="PF01498">
    <property type="entry name" value="HTH_Tnp_Tc3_2"/>
    <property type="match status" value="1"/>
</dbReference>
<feature type="non-terminal residue" evidence="2">
    <location>
        <position position="1"/>
    </location>
</feature>
<dbReference type="SUPFAM" id="SSF46689">
    <property type="entry name" value="Homeodomain-like"/>
    <property type="match status" value="1"/>
</dbReference>
<sequence>MAESTEIDSSHSRQTQNDLGTRIQALTLFEKKVPIPEITQLTSVSKSRIYAYCKTAIQRGYDPNVNPRILLKYVEDTLKPGRPVKATDEVKGQVIKVLKKNSTTRQFSTVPISQAIAKFGMNISVRTVWNILHSLGYSPCKLTTKPGLTAKAKAIRLKWCLEYKDWTLEDWKNVI</sequence>
<comment type="caution">
    <text evidence="2">The sequence shown here is derived from an EMBL/GenBank/DDBJ whole genome shotgun (WGS) entry which is preliminary data.</text>
</comment>
<proteinExistence type="predicted"/>
<dbReference type="InterPro" id="IPR002492">
    <property type="entry name" value="Transposase_Tc1-like"/>
</dbReference>
<dbReference type="GO" id="GO:0003677">
    <property type="term" value="F:DNA binding"/>
    <property type="evidence" value="ECO:0007669"/>
    <property type="project" value="InterPro"/>
</dbReference>
<dbReference type="InterPro" id="IPR009057">
    <property type="entry name" value="Homeodomain-like_sf"/>
</dbReference>
<dbReference type="EMBL" id="NCSJ02000712">
    <property type="protein sequence ID" value="RFU23613.1"/>
    <property type="molecule type" value="Genomic_DNA"/>
</dbReference>
<dbReference type="AlphaFoldDB" id="A0A3E2GS73"/>
<dbReference type="GO" id="GO:0015074">
    <property type="term" value="P:DNA integration"/>
    <property type="evidence" value="ECO:0007669"/>
    <property type="project" value="InterPro"/>
</dbReference>
<accession>A0A3E2GS73</accession>
<dbReference type="Proteomes" id="UP000258309">
    <property type="component" value="Unassembled WGS sequence"/>
</dbReference>
<gene>
    <name evidence="2" type="ORF">B7463_g12725</name>
</gene>
<evidence type="ECO:0000313" key="2">
    <source>
        <dbReference type="EMBL" id="RFU23613.1"/>
    </source>
</evidence>
<evidence type="ECO:0000313" key="3">
    <source>
        <dbReference type="Proteomes" id="UP000258309"/>
    </source>
</evidence>
<evidence type="ECO:0000259" key="1">
    <source>
        <dbReference type="Pfam" id="PF01498"/>
    </source>
</evidence>
<dbReference type="GO" id="GO:0006313">
    <property type="term" value="P:DNA transposition"/>
    <property type="evidence" value="ECO:0007669"/>
    <property type="project" value="InterPro"/>
</dbReference>
<dbReference type="STRING" id="5539.A0A3E2GS73"/>
<dbReference type="OMA" id="RIYAYCK"/>
<dbReference type="OrthoDB" id="3435832at2759"/>
<keyword evidence="3" id="KW-1185">Reference proteome</keyword>
<feature type="domain" description="Transposase Tc1-like" evidence="1">
    <location>
        <begin position="99"/>
        <end position="165"/>
    </location>
</feature>
<feature type="non-terminal residue" evidence="2">
    <location>
        <position position="175"/>
    </location>
</feature>
<name>A0A3E2GS73_SCYLI</name>